<dbReference type="OrthoDB" id="284716at2"/>
<gene>
    <name evidence="1" type="ORF">Back11_21060</name>
</gene>
<dbReference type="RefSeq" id="WP_125656163.1">
    <property type="nucleotide sequence ID" value="NZ_AP019308.1"/>
</dbReference>
<proteinExistence type="predicted"/>
<evidence type="ECO:0000313" key="1">
    <source>
        <dbReference type="EMBL" id="BBH20761.1"/>
    </source>
</evidence>
<dbReference type="Proteomes" id="UP000275368">
    <property type="component" value="Chromosome"/>
</dbReference>
<name>A0A3G9J4N1_9BACL</name>
<organism evidence="1 2">
    <name type="scientific">Paenibacillus baekrokdamisoli</name>
    <dbReference type="NCBI Taxonomy" id="1712516"/>
    <lineage>
        <taxon>Bacteria</taxon>
        <taxon>Bacillati</taxon>
        <taxon>Bacillota</taxon>
        <taxon>Bacilli</taxon>
        <taxon>Bacillales</taxon>
        <taxon>Paenibacillaceae</taxon>
        <taxon>Paenibacillus</taxon>
    </lineage>
</organism>
<dbReference type="EMBL" id="AP019308">
    <property type="protein sequence ID" value="BBH20761.1"/>
    <property type="molecule type" value="Genomic_DNA"/>
</dbReference>
<sequence length="304" mass="34143">METETKRCLFCDQMVPVKEKGTDDWFISCNCSPGGSYGLQQASYDSYNALGYSIKRQLFPLVSAYIREKTDCDEQVRLTFNDFARFEQLSTSPMSVEEKGIKLLQYLFRHSSKPDEPVVIHQLSLSFNLTYSINLQELVYIIEKLKGEEYLERIGSTFWLTEKGWKEAASYSGSRRLKPCLLLIAGDSVPLLDWSEGLIAKLGECGYLPHMVELSDSTGLNEQTMHLIVESKLVIVDASGQGTAACFAAGYAIGLEVPVLWAVHAGETGPMKTPYRPIPSKKFQSLVWDNEAHLMTLLQKQLVT</sequence>
<accession>A0A3G9J4N1</accession>
<dbReference type="KEGG" id="pbk:Back11_21060"/>
<protein>
    <submittedName>
        <fullName evidence="1">Uncharacterized protein</fullName>
    </submittedName>
</protein>
<evidence type="ECO:0000313" key="2">
    <source>
        <dbReference type="Proteomes" id="UP000275368"/>
    </source>
</evidence>
<keyword evidence="2" id="KW-1185">Reference proteome</keyword>
<dbReference type="AlphaFoldDB" id="A0A3G9J4N1"/>
<reference evidence="1 2" key="1">
    <citation type="submission" date="2018-11" db="EMBL/GenBank/DDBJ databases">
        <title>Complete genome sequence of Paenibacillus baekrokdamisoli strain KCTC 33723.</title>
        <authorList>
            <person name="Kang S.W."/>
            <person name="Lee K.C."/>
            <person name="Kim K.K."/>
            <person name="Kim J.S."/>
            <person name="Kim D.S."/>
            <person name="Ko S.H."/>
            <person name="Yang S.H."/>
            <person name="Lee J.S."/>
        </authorList>
    </citation>
    <scope>NUCLEOTIDE SEQUENCE [LARGE SCALE GENOMIC DNA]</scope>
    <source>
        <strain evidence="1 2">KCTC 33723</strain>
    </source>
</reference>